<name>A0ABR2XQA6_9PEZI</name>
<keyword evidence="3" id="KW-0274">FAD</keyword>
<feature type="domain" description="FAD-binding PCMH-type" evidence="6">
    <location>
        <begin position="24"/>
        <end position="200"/>
    </location>
</feature>
<evidence type="ECO:0000313" key="8">
    <source>
        <dbReference type="Proteomes" id="UP001465668"/>
    </source>
</evidence>
<evidence type="ECO:0000313" key="7">
    <source>
        <dbReference type="EMBL" id="KAK9775949.1"/>
    </source>
</evidence>
<evidence type="ECO:0000256" key="2">
    <source>
        <dbReference type="ARBA" id="ARBA00022630"/>
    </source>
</evidence>
<dbReference type="InterPro" id="IPR016169">
    <property type="entry name" value="FAD-bd_PCMH_sub2"/>
</dbReference>
<dbReference type="PANTHER" id="PTHR42973:SF7">
    <property type="entry name" value="FAD-BINDING PCMH-TYPE DOMAIN-CONTAINING PROTEIN"/>
    <property type="match status" value="1"/>
</dbReference>
<dbReference type="InterPro" id="IPR016166">
    <property type="entry name" value="FAD-bd_PCMH"/>
</dbReference>
<organism evidence="7 8">
    <name type="scientific">Seiridium cardinale</name>
    <dbReference type="NCBI Taxonomy" id="138064"/>
    <lineage>
        <taxon>Eukaryota</taxon>
        <taxon>Fungi</taxon>
        <taxon>Dikarya</taxon>
        <taxon>Ascomycota</taxon>
        <taxon>Pezizomycotina</taxon>
        <taxon>Sordariomycetes</taxon>
        <taxon>Xylariomycetidae</taxon>
        <taxon>Amphisphaeriales</taxon>
        <taxon>Sporocadaceae</taxon>
        <taxon>Seiridium</taxon>
    </lineage>
</organism>
<dbReference type="SUPFAM" id="SSF56176">
    <property type="entry name" value="FAD-binding/transporter-associated domain-like"/>
    <property type="match status" value="1"/>
</dbReference>
<accession>A0ABR2XQA6</accession>
<keyword evidence="8" id="KW-1185">Reference proteome</keyword>
<reference evidence="7 8" key="1">
    <citation type="submission" date="2024-02" db="EMBL/GenBank/DDBJ databases">
        <title>First draft genome assembly of two strains of Seiridium cardinale.</title>
        <authorList>
            <person name="Emiliani G."/>
            <person name="Scali E."/>
        </authorList>
    </citation>
    <scope>NUCLEOTIDE SEQUENCE [LARGE SCALE GENOMIC DNA]</scope>
    <source>
        <strain evidence="7 8">BM-138-000479</strain>
    </source>
</reference>
<dbReference type="EMBL" id="JARVKM010000031">
    <property type="protein sequence ID" value="KAK9775949.1"/>
    <property type="molecule type" value="Genomic_DNA"/>
</dbReference>
<feature type="region of interest" description="Disordered" evidence="5">
    <location>
        <begin position="49"/>
        <end position="68"/>
    </location>
</feature>
<protein>
    <submittedName>
        <fullName evidence="7">FAD-binding PCMH-type domain-containing protein</fullName>
    </submittedName>
</protein>
<evidence type="ECO:0000256" key="3">
    <source>
        <dbReference type="ARBA" id="ARBA00022827"/>
    </source>
</evidence>
<evidence type="ECO:0000256" key="4">
    <source>
        <dbReference type="ARBA" id="ARBA00023002"/>
    </source>
</evidence>
<dbReference type="InterPro" id="IPR036318">
    <property type="entry name" value="FAD-bd_PCMH-like_sf"/>
</dbReference>
<gene>
    <name evidence="7" type="ORF">SCAR479_07474</name>
</gene>
<dbReference type="PANTHER" id="PTHR42973">
    <property type="entry name" value="BINDING OXIDOREDUCTASE, PUTATIVE (AFU_ORTHOLOGUE AFUA_1G17690)-RELATED"/>
    <property type="match status" value="1"/>
</dbReference>
<evidence type="ECO:0000256" key="1">
    <source>
        <dbReference type="ARBA" id="ARBA00005466"/>
    </source>
</evidence>
<dbReference type="PROSITE" id="PS51387">
    <property type="entry name" value="FAD_PCMH"/>
    <property type="match status" value="1"/>
</dbReference>
<evidence type="ECO:0000256" key="5">
    <source>
        <dbReference type="SAM" id="MobiDB-lite"/>
    </source>
</evidence>
<keyword evidence="2" id="KW-0285">Flavoprotein</keyword>
<comment type="caution">
    <text evidence="7">The sequence shown here is derived from an EMBL/GenBank/DDBJ whole genome shotgun (WGS) entry which is preliminary data.</text>
</comment>
<evidence type="ECO:0000259" key="6">
    <source>
        <dbReference type="PROSITE" id="PS51387"/>
    </source>
</evidence>
<sequence length="485" mass="52442">MIILLYTKPSLHFQDAGKVWNLSNKARPLAIARCLSASAVQSVVAFCSGGPSPERRSQPRTPLGVHSGGHDPFNRSVFGGSLMLDVTGLDSIVISTDWKSATVGGDISSGVLINFLGEYGLITPSGYCNTVGYVGWSTGGYWRTRGGLWARSRSDSWRDTGRCNRAVDRYDDPELLWALRGAGTSNFGVVVSLRIRVYGWPAYLAGILLFPASEIDKVMIGLTRVIEEAGYSDTFSGDCSIAQVSCTSTSSGYTVFFIVLPNNMLIQLEVDAELRGSLYHLFSWVGHIDGGDGARDRGWQCLRNCEELGTVLVNTISRTTPADSMATLDPMTSMSMVAKLPAFTMAGLSSELASILASMVIAHRSHGCRYVSASNTQRRSGHETSSMPIRDPHTILAITGSALPDGEGGVSPLPGEFGKCVRWVDRSSNQIVKAGLDLPRTYVNWTSNEEADVVPLYGGNQQTVEEAESRYDSSNLFVSTYPNLT</sequence>
<proteinExistence type="inferred from homology"/>
<comment type="similarity">
    <text evidence="1">Belongs to the oxygen-dependent FAD-linked oxidoreductase family.</text>
</comment>
<dbReference type="Gene3D" id="3.40.462.20">
    <property type="match status" value="1"/>
</dbReference>
<keyword evidence="4" id="KW-0560">Oxidoreductase</keyword>
<dbReference type="Proteomes" id="UP001465668">
    <property type="component" value="Unassembled WGS sequence"/>
</dbReference>
<dbReference type="InterPro" id="IPR050416">
    <property type="entry name" value="FAD-linked_Oxidoreductase"/>
</dbReference>
<dbReference type="Gene3D" id="3.30.465.10">
    <property type="match status" value="2"/>
</dbReference>